<evidence type="ECO:0000313" key="3">
    <source>
        <dbReference type="Proteomes" id="UP001362999"/>
    </source>
</evidence>
<keyword evidence="1" id="KW-0472">Membrane</keyword>
<keyword evidence="3" id="KW-1185">Reference proteome</keyword>
<gene>
    <name evidence="2" type="ORF">R3P38DRAFT_2807946</name>
</gene>
<organism evidence="2 3">
    <name type="scientific">Favolaschia claudopus</name>
    <dbReference type="NCBI Taxonomy" id="2862362"/>
    <lineage>
        <taxon>Eukaryota</taxon>
        <taxon>Fungi</taxon>
        <taxon>Dikarya</taxon>
        <taxon>Basidiomycota</taxon>
        <taxon>Agaricomycotina</taxon>
        <taxon>Agaricomycetes</taxon>
        <taxon>Agaricomycetidae</taxon>
        <taxon>Agaricales</taxon>
        <taxon>Marasmiineae</taxon>
        <taxon>Mycenaceae</taxon>
        <taxon>Favolaschia</taxon>
    </lineage>
</organism>
<keyword evidence="1" id="KW-0812">Transmembrane</keyword>
<proteinExistence type="predicted"/>
<evidence type="ECO:0000256" key="1">
    <source>
        <dbReference type="SAM" id="Phobius"/>
    </source>
</evidence>
<dbReference type="EMBL" id="JAWWNJ010000148">
    <property type="protein sequence ID" value="KAK6981750.1"/>
    <property type="molecule type" value="Genomic_DNA"/>
</dbReference>
<accession>A0AAV9ZHK4</accession>
<dbReference type="AlphaFoldDB" id="A0AAV9ZHK4"/>
<keyword evidence="1" id="KW-1133">Transmembrane helix</keyword>
<protein>
    <submittedName>
        <fullName evidence="2">Uncharacterized protein</fullName>
    </submittedName>
</protein>
<reference evidence="2 3" key="1">
    <citation type="journal article" date="2024" name="J Genomics">
        <title>Draft genome sequencing and assembly of Favolaschia claudopus CIRM-BRFM 2984 isolated from oak limbs.</title>
        <authorList>
            <person name="Navarro D."/>
            <person name="Drula E."/>
            <person name="Chaduli D."/>
            <person name="Cazenave R."/>
            <person name="Ahrendt S."/>
            <person name="Wang J."/>
            <person name="Lipzen A."/>
            <person name="Daum C."/>
            <person name="Barry K."/>
            <person name="Grigoriev I.V."/>
            <person name="Favel A."/>
            <person name="Rosso M.N."/>
            <person name="Martin F."/>
        </authorList>
    </citation>
    <scope>NUCLEOTIDE SEQUENCE [LARGE SCALE GENOMIC DNA]</scope>
    <source>
        <strain evidence="2 3">CIRM-BRFM 2984</strain>
    </source>
</reference>
<comment type="caution">
    <text evidence="2">The sequence shown here is derived from an EMBL/GenBank/DDBJ whole genome shotgun (WGS) entry which is preliminary data.</text>
</comment>
<feature type="transmembrane region" description="Helical" evidence="1">
    <location>
        <begin position="6"/>
        <end position="27"/>
    </location>
</feature>
<name>A0AAV9ZHK4_9AGAR</name>
<evidence type="ECO:0000313" key="2">
    <source>
        <dbReference type="EMBL" id="KAK6981750.1"/>
    </source>
</evidence>
<dbReference type="Proteomes" id="UP001362999">
    <property type="component" value="Unassembled WGS sequence"/>
</dbReference>
<sequence length="101" mass="11542">MYREILLFFGPTLWVLKIGCPILRAVLRVTLLRRQKEALNSLCRPSKLMSDKLHQQCTHQALHITLVNLVTVAWKYLTSISALEIRLISSGNKRDNVGSIK</sequence>